<evidence type="ECO:0000256" key="2">
    <source>
        <dbReference type="ARBA" id="ARBA00022898"/>
    </source>
</evidence>
<name>U4LV11_PYROM</name>
<dbReference type="PANTHER" id="PTHR42735:SF4">
    <property type="entry name" value="PYRIDOXAL PHOSPHATE-DEPENDENT DECARBOXYLASE FAMILY PROTEIN"/>
    <property type="match status" value="1"/>
</dbReference>
<evidence type="ECO:0000256" key="1">
    <source>
        <dbReference type="ARBA" id="ARBA00001933"/>
    </source>
</evidence>
<dbReference type="OMA" id="LSWGHIT"/>
<dbReference type="InterPro" id="IPR015424">
    <property type="entry name" value="PyrdxlP-dep_Trfase"/>
</dbReference>
<sequence>MENGQACIDMIAKQNADRHAGLGAYFLGPAAEGRDQMLEYITQILDKNQGIRKFFRDKKGDPPMIPDDIHTNEQFQLNKARFDKYLDILHKELLGPYSVPFWSPRYSGHMNMDTSMPAALGYFATMLYNPNNVSVEASPITTVLELEAGKQLCKLLGFRLAPGTIVYGFDNLDSDGVPKKEPEWKEGEAHISSWGHITCGGTVANIESLWAARNLKFYTLALRNAMRKGEELHYLEDKFKLRTCNTDKEGKPIFKTMKEITAWELLNIRVDDILDIPRRLYEEHRISPTTLQRSMDKHGIQNVGQSTMTRIYADHGEIIKPMKVLVASTNHYSWPKACALTGIGSENMISVPIDDDAKIDITELRSELANCLEKEEPVCAVIGIVGSTEEGAVDDIGEIVESRWLMEETGLTFAIHVDAAWGGYFASLYKPIVPVERKFARAPPVVLALGIREKVNLAFHYISQCDSVTIDPHKSGYVPYAAGALCYRNEKMRYLLTWSSPYISRDNEPESIGVYGVEGSKPGAAASAVWLSNCVIGMEKKGYGALLGEALFTSSMFSAHWAAMKMEGKGYKNIFKVVPFNKLPGEDEKPLEEIQKIIQENIIGKRNEEIMVNSTALNMLEELGSDLTINCFTVNFEIDNKLNTDVEIANRLNSSVVKRMSSVYPLQDPTDVDFFLSSTEFRQSIYRKCADTFKRRLGLETESGVDLFVLRNVVMSPYTTTDGFIERLSDAFGKIVDDEIGRLLPFSDPAQKKKHRFLVQGGTNNSDSIYLVYLPRFFMANADSQLILRASLDPASQDARKKFPDCQFFLETSEEMKFSDLVGSTDLKATLVWKEGEEDKNMNTAVSSMSAIINQSLRAIHREKEYPELMPFYLYSSEQESEGVHISHILLKAPNIMLCADRLKMVLNDESKKQELHDVLGKGCVAITNKPELLCQPFTDGQTIFDPKEEVEVLLFPDWATAKKVVESDISYDKKESMALASAKLSGFKSVYDDNKLVNDNGRNGRRWIAERNDWVVVEGTDGPGGLYRDWLQHLHHIQEPKHGDGKE</sequence>
<dbReference type="EMBL" id="HF935724">
    <property type="protein sequence ID" value="CCX32121.1"/>
    <property type="molecule type" value="Genomic_DNA"/>
</dbReference>
<evidence type="ECO:0000313" key="5">
    <source>
        <dbReference type="EMBL" id="CCX32121.1"/>
    </source>
</evidence>
<dbReference type="Gene3D" id="3.40.640.10">
    <property type="entry name" value="Type I PLP-dependent aspartate aminotransferase-like (Major domain)"/>
    <property type="match status" value="1"/>
</dbReference>
<evidence type="ECO:0000313" key="6">
    <source>
        <dbReference type="Proteomes" id="UP000018144"/>
    </source>
</evidence>
<evidence type="ECO:0000256" key="3">
    <source>
        <dbReference type="ARBA" id="ARBA00023239"/>
    </source>
</evidence>
<dbReference type="InterPro" id="IPR002129">
    <property type="entry name" value="PyrdxlP-dep_de-COase"/>
</dbReference>
<organism evidence="5 6">
    <name type="scientific">Pyronema omphalodes (strain CBS 100304)</name>
    <name type="common">Pyronema confluens</name>
    <dbReference type="NCBI Taxonomy" id="1076935"/>
    <lineage>
        <taxon>Eukaryota</taxon>
        <taxon>Fungi</taxon>
        <taxon>Dikarya</taxon>
        <taxon>Ascomycota</taxon>
        <taxon>Pezizomycotina</taxon>
        <taxon>Pezizomycetes</taxon>
        <taxon>Pezizales</taxon>
        <taxon>Pyronemataceae</taxon>
        <taxon>Pyronema</taxon>
    </lineage>
</organism>
<dbReference type="PANTHER" id="PTHR42735">
    <property type="match status" value="1"/>
</dbReference>
<dbReference type="Pfam" id="PF00282">
    <property type="entry name" value="Pyridoxal_deC"/>
    <property type="match status" value="1"/>
</dbReference>
<dbReference type="InterPro" id="IPR050477">
    <property type="entry name" value="GrpII_AminoAcid_Decarb"/>
</dbReference>
<dbReference type="OrthoDB" id="2161780at2759"/>
<dbReference type="SUPFAM" id="SSF53383">
    <property type="entry name" value="PLP-dependent transferases"/>
    <property type="match status" value="1"/>
</dbReference>
<dbReference type="GO" id="GO:0019752">
    <property type="term" value="P:carboxylic acid metabolic process"/>
    <property type="evidence" value="ECO:0007669"/>
    <property type="project" value="InterPro"/>
</dbReference>
<keyword evidence="6" id="KW-1185">Reference proteome</keyword>
<dbReference type="GO" id="GO:0030170">
    <property type="term" value="F:pyridoxal phosphate binding"/>
    <property type="evidence" value="ECO:0007669"/>
    <property type="project" value="InterPro"/>
</dbReference>
<dbReference type="Proteomes" id="UP000018144">
    <property type="component" value="Unassembled WGS sequence"/>
</dbReference>
<proteinExistence type="predicted"/>
<dbReference type="eggNOG" id="ENOG502QUUV">
    <property type="taxonomic scope" value="Eukaryota"/>
</dbReference>
<dbReference type="InterPro" id="IPR015421">
    <property type="entry name" value="PyrdxlP-dep_Trfase_major"/>
</dbReference>
<comment type="cofactor">
    <cofactor evidence="1 4">
        <name>pyridoxal 5'-phosphate</name>
        <dbReference type="ChEBI" id="CHEBI:597326"/>
    </cofactor>
</comment>
<accession>U4LV11</accession>
<protein>
    <submittedName>
        <fullName evidence="5">Similar to L-tyrosine decarboxylase acc. no. B8GDM7</fullName>
    </submittedName>
</protein>
<dbReference type="GO" id="GO:0016830">
    <property type="term" value="F:carbon-carbon lyase activity"/>
    <property type="evidence" value="ECO:0007669"/>
    <property type="project" value="InterPro"/>
</dbReference>
<feature type="modified residue" description="N6-(pyridoxal phosphate)lysine" evidence="4">
    <location>
        <position position="474"/>
    </location>
</feature>
<evidence type="ECO:0000256" key="4">
    <source>
        <dbReference type="PIRSR" id="PIRSR602129-50"/>
    </source>
</evidence>
<dbReference type="AlphaFoldDB" id="U4LV11"/>
<keyword evidence="3" id="KW-0456">Lyase</keyword>
<gene>
    <name evidence="5" type="ORF">PCON_12391</name>
</gene>
<reference evidence="5 6" key="1">
    <citation type="journal article" date="2013" name="PLoS Genet.">
        <title>The genome and development-dependent transcriptomes of Pyronema confluens: a window into fungal evolution.</title>
        <authorList>
            <person name="Traeger S."/>
            <person name="Altegoer F."/>
            <person name="Freitag M."/>
            <person name="Gabaldon T."/>
            <person name="Kempken F."/>
            <person name="Kumar A."/>
            <person name="Marcet-Houben M."/>
            <person name="Poggeler S."/>
            <person name="Stajich J.E."/>
            <person name="Nowrousian M."/>
        </authorList>
    </citation>
    <scope>NUCLEOTIDE SEQUENCE [LARGE SCALE GENOMIC DNA]</scope>
    <source>
        <strain evidence="6">CBS 100304</strain>
        <tissue evidence="5">Vegetative mycelium</tissue>
    </source>
</reference>
<dbReference type="STRING" id="1076935.U4LV11"/>
<keyword evidence="2 4" id="KW-0663">Pyridoxal phosphate</keyword>